<dbReference type="HOGENOM" id="CLU_088146_0_0_2"/>
<reference evidence="1 2" key="2">
    <citation type="journal article" date="2015" name="Genome Announc.">
        <title>Complete Genome Sequence of Hyperthermophilic Piezophilic Archaeon Palaeococcus pacificus DY20341T, Isolated from Deep-Sea Hydrothermal Sediments.</title>
        <authorList>
            <person name="Zeng X."/>
            <person name="Jebbar M."/>
            <person name="Shao Z."/>
        </authorList>
    </citation>
    <scope>NUCLEOTIDE SEQUENCE [LARGE SCALE GENOMIC DNA]</scope>
    <source>
        <strain evidence="1 2">DY20341</strain>
    </source>
</reference>
<keyword evidence="2" id="KW-1185">Reference proteome</keyword>
<dbReference type="eggNOG" id="arCOG07627">
    <property type="taxonomic scope" value="Archaea"/>
</dbReference>
<dbReference type="EMBL" id="CP006019">
    <property type="protein sequence ID" value="AIF68952.1"/>
    <property type="molecule type" value="Genomic_DNA"/>
</dbReference>
<dbReference type="PROSITE" id="PS51257">
    <property type="entry name" value="PROKAR_LIPOPROTEIN"/>
    <property type="match status" value="1"/>
</dbReference>
<gene>
    <name evidence="1" type="ORF">PAP_02620</name>
</gene>
<name>A0A075LSL3_9EURY</name>
<dbReference type="STRING" id="1343739.PAP_02620"/>
<evidence type="ECO:0000313" key="2">
    <source>
        <dbReference type="Proteomes" id="UP000027981"/>
    </source>
</evidence>
<proteinExistence type="predicted"/>
<accession>A0A075LSL3</accession>
<dbReference type="KEGG" id="ppac:PAP_02620"/>
<dbReference type="AlphaFoldDB" id="A0A075LSL3"/>
<reference evidence="2" key="1">
    <citation type="submission" date="2013-06" db="EMBL/GenBank/DDBJ databases">
        <title>Complete Genome Sequence of Hyperthermophilic Palaeococcus pacificus DY20341T, Isolated from a Deep-Sea Hydrothermal Sediments.</title>
        <authorList>
            <person name="Zeng X."/>
            <person name="Shao Z."/>
        </authorList>
    </citation>
    <scope>NUCLEOTIDE SEQUENCE [LARGE SCALE GENOMIC DNA]</scope>
    <source>
        <strain evidence="2">DY20341</strain>
    </source>
</reference>
<sequence>MRKVFIMGVLVLLVVSLGCVSQEEVPTKEGILNAIDQIDAYTYEMTEVQELVSGDGSKRTYTLYTLGGIDRKNKVFFSFGEFNASHDSSHEGTRSWGYFDGARFYLKIEKNDGGVVLTNTLSYTLDELYEETGKYLGTNLTKEEYLEMALEIHDILGNKLKAIISNSTVTSVERDGKLYVLTIEGHIEYDESPKVPQQAMEDYEKSLKRGVSSNVTGRIWVDDKMRPVKAEFKKKVRTTFESSGEGYEKVSTSTIVFNYEFALPSWVEELKSEAAEEG</sequence>
<evidence type="ECO:0000313" key="1">
    <source>
        <dbReference type="EMBL" id="AIF68952.1"/>
    </source>
</evidence>
<dbReference type="Proteomes" id="UP000027981">
    <property type="component" value="Chromosome"/>
</dbReference>
<organism evidence="1 2">
    <name type="scientific">Palaeococcus pacificus DY20341</name>
    <dbReference type="NCBI Taxonomy" id="1343739"/>
    <lineage>
        <taxon>Archaea</taxon>
        <taxon>Methanobacteriati</taxon>
        <taxon>Methanobacteriota</taxon>
        <taxon>Thermococci</taxon>
        <taxon>Thermococcales</taxon>
        <taxon>Thermococcaceae</taxon>
        <taxon>Palaeococcus</taxon>
    </lineage>
</organism>
<protein>
    <submittedName>
        <fullName evidence="1">Uncharacterized protein</fullName>
    </submittedName>
</protein>